<keyword evidence="2" id="KW-0238">DNA-binding</keyword>
<feature type="domain" description="BHLH" evidence="5">
    <location>
        <begin position="217"/>
        <end position="266"/>
    </location>
</feature>
<sequence length="406" mass="43730">MSGEQVLRTTGQLMAGKATGRIDLCSQWQTTTDSGFIRPHNQASGEESDLAMGPPPNSGGWTMGNSMPMTGGTGPSALLSVSAAAASRGLLDHDGESRFGQISHALTKQEPLVSSQLSTMLGHSASSQHYDYHRPHQNLLGMTSTSHSENHLLTRSTLNAFGYDEAATARKRSKHLIPPSSSVASNAGSLVLDVTKGELINLSKLTPQEILDAKALAASKNHSEAERRRRERINTHLATLRNNLPSSTKTTIASLLGEVIDHLKSLKRQAADISEDGPVPSDVDELTVDLDPSLSAVDEGRVYYRASICCDDRPDLYSDLMRTLHNLSLQTVKVDIATLDGRIKNVLLMTKSDEDYDEVDKEGPSVYSITEALRSVIERSVLGDQSPGSGSKRQRNVSLDSSSPSS</sequence>
<evidence type="ECO:0000256" key="4">
    <source>
        <dbReference type="SAM" id="MobiDB-lite"/>
    </source>
</evidence>
<dbReference type="GO" id="GO:0003677">
    <property type="term" value="F:DNA binding"/>
    <property type="evidence" value="ECO:0007669"/>
    <property type="project" value="UniProtKB-KW"/>
</dbReference>
<evidence type="ECO:0000256" key="2">
    <source>
        <dbReference type="ARBA" id="ARBA00023125"/>
    </source>
</evidence>
<dbReference type="Pfam" id="PF00010">
    <property type="entry name" value="HLH"/>
    <property type="match status" value="1"/>
</dbReference>
<accession>A0ABD1YS09</accession>
<dbReference type="InterPro" id="IPR011598">
    <property type="entry name" value="bHLH_dom"/>
</dbReference>
<dbReference type="GO" id="GO:0006355">
    <property type="term" value="P:regulation of DNA-templated transcription"/>
    <property type="evidence" value="ECO:0007669"/>
    <property type="project" value="UniProtKB-ARBA"/>
</dbReference>
<keyword evidence="1" id="KW-0805">Transcription regulation</keyword>
<dbReference type="SMART" id="SM00353">
    <property type="entry name" value="HLH"/>
    <property type="match status" value="1"/>
</dbReference>
<evidence type="ECO:0000313" key="6">
    <source>
        <dbReference type="EMBL" id="KAL2632502.1"/>
    </source>
</evidence>
<dbReference type="PROSITE" id="PS50888">
    <property type="entry name" value="BHLH"/>
    <property type="match status" value="1"/>
</dbReference>
<evidence type="ECO:0000259" key="5">
    <source>
        <dbReference type="PROSITE" id="PS50888"/>
    </source>
</evidence>
<proteinExistence type="predicted"/>
<dbReference type="EMBL" id="JBHFFA010000003">
    <property type="protein sequence ID" value="KAL2632502.1"/>
    <property type="molecule type" value="Genomic_DNA"/>
</dbReference>
<gene>
    <name evidence="6" type="ORF">R1flu_003981</name>
</gene>
<dbReference type="InterPro" id="IPR036638">
    <property type="entry name" value="HLH_DNA-bd_sf"/>
</dbReference>
<keyword evidence="7" id="KW-1185">Reference proteome</keyword>
<reference evidence="6 7" key="1">
    <citation type="submission" date="2024-09" db="EMBL/GenBank/DDBJ databases">
        <title>Chromosome-scale assembly of Riccia fluitans.</title>
        <authorList>
            <person name="Paukszto L."/>
            <person name="Sawicki J."/>
            <person name="Karawczyk K."/>
            <person name="Piernik-Szablinska J."/>
            <person name="Szczecinska M."/>
            <person name="Mazdziarz M."/>
        </authorList>
    </citation>
    <scope>NUCLEOTIDE SEQUENCE [LARGE SCALE GENOMIC DNA]</scope>
    <source>
        <strain evidence="6">Rf_01</strain>
        <tissue evidence="6">Aerial parts of the thallus</tissue>
    </source>
</reference>
<feature type="region of interest" description="Disordered" evidence="4">
    <location>
        <begin position="33"/>
        <end position="52"/>
    </location>
</feature>
<organism evidence="6 7">
    <name type="scientific">Riccia fluitans</name>
    <dbReference type="NCBI Taxonomy" id="41844"/>
    <lineage>
        <taxon>Eukaryota</taxon>
        <taxon>Viridiplantae</taxon>
        <taxon>Streptophyta</taxon>
        <taxon>Embryophyta</taxon>
        <taxon>Marchantiophyta</taxon>
        <taxon>Marchantiopsida</taxon>
        <taxon>Marchantiidae</taxon>
        <taxon>Marchantiales</taxon>
        <taxon>Ricciaceae</taxon>
        <taxon>Riccia</taxon>
    </lineage>
</organism>
<evidence type="ECO:0000256" key="3">
    <source>
        <dbReference type="ARBA" id="ARBA00023163"/>
    </source>
</evidence>
<dbReference type="AlphaFoldDB" id="A0ABD1YS09"/>
<name>A0ABD1YS09_9MARC</name>
<dbReference type="PANTHER" id="PTHR45844">
    <property type="entry name" value="TRANSCRIPTION FACTOR BHLH30"/>
    <property type="match status" value="1"/>
</dbReference>
<comment type="caution">
    <text evidence="6">The sequence shown here is derived from an EMBL/GenBank/DDBJ whole genome shotgun (WGS) entry which is preliminary data.</text>
</comment>
<dbReference type="InterPro" id="IPR045847">
    <property type="entry name" value="AIG1-like"/>
</dbReference>
<dbReference type="SUPFAM" id="SSF47459">
    <property type="entry name" value="HLH, helix-loop-helix DNA-binding domain"/>
    <property type="match status" value="1"/>
</dbReference>
<feature type="compositionally biased region" description="Polar residues" evidence="4">
    <location>
        <begin position="386"/>
        <end position="406"/>
    </location>
</feature>
<dbReference type="CDD" id="cd04873">
    <property type="entry name" value="ACT_UUR-ACR-like"/>
    <property type="match status" value="1"/>
</dbReference>
<dbReference type="Proteomes" id="UP001605036">
    <property type="component" value="Unassembled WGS sequence"/>
</dbReference>
<keyword evidence="3" id="KW-0804">Transcription</keyword>
<feature type="region of interest" description="Disordered" evidence="4">
    <location>
        <begin position="380"/>
        <end position="406"/>
    </location>
</feature>
<dbReference type="Gene3D" id="4.10.280.10">
    <property type="entry name" value="Helix-loop-helix DNA-binding domain"/>
    <property type="match status" value="1"/>
</dbReference>
<evidence type="ECO:0000313" key="7">
    <source>
        <dbReference type="Proteomes" id="UP001605036"/>
    </source>
</evidence>
<protein>
    <recommendedName>
        <fullName evidence="5">BHLH domain-containing protein</fullName>
    </recommendedName>
</protein>
<dbReference type="PANTHER" id="PTHR45844:SF2">
    <property type="entry name" value="TRANSCRIPTION FACTOR BHLH30"/>
    <property type="match status" value="1"/>
</dbReference>
<evidence type="ECO:0000256" key="1">
    <source>
        <dbReference type="ARBA" id="ARBA00023015"/>
    </source>
</evidence>